<dbReference type="EMBL" id="ML996107">
    <property type="protein sequence ID" value="KAF2738745.1"/>
    <property type="molecule type" value="Genomic_DNA"/>
</dbReference>
<organism evidence="1 2">
    <name type="scientific">Polyplosphaeria fusca</name>
    <dbReference type="NCBI Taxonomy" id="682080"/>
    <lineage>
        <taxon>Eukaryota</taxon>
        <taxon>Fungi</taxon>
        <taxon>Dikarya</taxon>
        <taxon>Ascomycota</taxon>
        <taxon>Pezizomycotina</taxon>
        <taxon>Dothideomycetes</taxon>
        <taxon>Pleosporomycetidae</taxon>
        <taxon>Pleosporales</taxon>
        <taxon>Tetraplosphaeriaceae</taxon>
        <taxon>Polyplosphaeria</taxon>
    </lineage>
</organism>
<sequence length="153" mass="16612">MISGSEPGCTVWDIRGAFSELCGVGMGRGGDWKKGLGGLARVGCKLCVRWAILCRGLVYGCNMSWSGSWASRVGIPSCWQVSSHAACCSISPTFIDISILRVNSRISGFIHLHPSSTFFGQFRQDAFIPPKRKDSGAFLIAHICLSIKTQRQV</sequence>
<protein>
    <submittedName>
        <fullName evidence="1">Uncharacterized protein</fullName>
    </submittedName>
</protein>
<evidence type="ECO:0000313" key="2">
    <source>
        <dbReference type="Proteomes" id="UP000799444"/>
    </source>
</evidence>
<dbReference type="Proteomes" id="UP000799444">
    <property type="component" value="Unassembled WGS sequence"/>
</dbReference>
<dbReference type="AlphaFoldDB" id="A0A9P4R7Z0"/>
<gene>
    <name evidence="1" type="ORF">EJ04DRAFT_25611</name>
</gene>
<reference evidence="1" key="1">
    <citation type="journal article" date="2020" name="Stud. Mycol.">
        <title>101 Dothideomycetes genomes: a test case for predicting lifestyles and emergence of pathogens.</title>
        <authorList>
            <person name="Haridas S."/>
            <person name="Albert R."/>
            <person name="Binder M."/>
            <person name="Bloem J."/>
            <person name="Labutti K."/>
            <person name="Salamov A."/>
            <person name="Andreopoulos B."/>
            <person name="Baker S."/>
            <person name="Barry K."/>
            <person name="Bills G."/>
            <person name="Bluhm B."/>
            <person name="Cannon C."/>
            <person name="Castanera R."/>
            <person name="Culley D."/>
            <person name="Daum C."/>
            <person name="Ezra D."/>
            <person name="Gonzalez J."/>
            <person name="Henrissat B."/>
            <person name="Kuo A."/>
            <person name="Liang C."/>
            <person name="Lipzen A."/>
            <person name="Lutzoni F."/>
            <person name="Magnuson J."/>
            <person name="Mondo S."/>
            <person name="Nolan M."/>
            <person name="Ohm R."/>
            <person name="Pangilinan J."/>
            <person name="Park H.-J."/>
            <person name="Ramirez L."/>
            <person name="Alfaro M."/>
            <person name="Sun H."/>
            <person name="Tritt A."/>
            <person name="Yoshinaga Y."/>
            <person name="Zwiers L.-H."/>
            <person name="Turgeon B."/>
            <person name="Goodwin S."/>
            <person name="Spatafora J."/>
            <person name="Crous P."/>
            <person name="Grigoriev I."/>
        </authorList>
    </citation>
    <scope>NUCLEOTIDE SEQUENCE</scope>
    <source>
        <strain evidence="1">CBS 125425</strain>
    </source>
</reference>
<evidence type="ECO:0000313" key="1">
    <source>
        <dbReference type="EMBL" id="KAF2738745.1"/>
    </source>
</evidence>
<comment type="caution">
    <text evidence="1">The sequence shown here is derived from an EMBL/GenBank/DDBJ whole genome shotgun (WGS) entry which is preliminary data.</text>
</comment>
<name>A0A9P4R7Z0_9PLEO</name>
<keyword evidence="2" id="KW-1185">Reference proteome</keyword>
<accession>A0A9P4R7Z0</accession>
<proteinExistence type="predicted"/>